<evidence type="ECO:0000259" key="2">
    <source>
        <dbReference type="SMART" id="SM00829"/>
    </source>
</evidence>
<dbReference type="PANTHER" id="PTHR11695">
    <property type="entry name" value="ALCOHOL DEHYDROGENASE RELATED"/>
    <property type="match status" value="1"/>
</dbReference>
<dbReference type="KEGG" id="rml:FF011L_34400"/>
<sequence length="324" mass="34599">MKAVCAKQYGPLQNLQVCDMPKPEVQASKILVRVHAAGLHIGDCFTVRGTPFVVRMETGWRRPKSGVPGYDFSGVVEAVGEGVTDFAVGDEVYGECPGSCAEFVLVAKDKLTAKPNGLSHVEAAAMPTSALAALHALRDVAKLQASESLLINGASGGIGTFAVQIAKAFGAEVTGVCSGNNASLVKSLGADHVVDYNAVDFTNSGNQYDCIFDNVENRNLSDIRRVLKPSGTLICNSGTGASGLAFWIRLLKPLVLSPFSKQRLCRYLSVPTRKDLEVLSEMVSDEKLRPVVSEVYRLDSVAKALQDLESGRTVGKRVVRVIEA</sequence>
<name>A0A517MIH7_9BACT</name>
<dbReference type="EC" id="2.3.1.41" evidence="3"/>
<dbReference type="InterPro" id="IPR020843">
    <property type="entry name" value="ER"/>
</dbReference>
<dbReference type="CDD" id="cd08267">
    <property type="entry name" value="MDR1"/>
    <property type="match status" value="1"/>
</dbReference>
<dbReference type="Gene3D" id="3.90.180.10">
    <property type="entry name" value="Medium-chain alcohol dehydrogenases, catalytic domain"/>
    <property type="match status" value="1"/>
</dbReference>
<protein>
    <submittedName>
        <fullName evidence="3">Phthiocerol synthesis polyketide synthase type I PpsC</fullName>
        <ecNumber evidence="3">2.3.1.41</ecNumber>
    </submittedName>
</protein>
<gene>
    <name evidence="3" type="primary">ppsC</name>
    <name evidence="3" type="ORF">FF011L_34400</name>
</gene>
<accession>A0A517MIH7</accession>
<evidence type="ECO:0000313" key="4">
    <source>
        <dbReference type="Proteomes" id="UP000320672"/>
    </source>
</evidence>
<reference evidence="3 4" key="1">
    <citation type="submission" date="2019-02" db="EMBL/GenBank/DDBJ databases">
        <title>Deep-cultivation of Planctomycetes and their phenomic and genomic characterization uncovers novel biology.</title>
        <authorList>
            <person name="Wiegand S."/>
            <person name="Jogler M."/>
            <person name="Boedeker C."/>
            <person name="Pinto D."/>
            <person name="Vollmers J."/>
            <person name="Rivas-Marin E."/>
            <person name="Kohn T."/>
            <person name="Peeters S.H."/>
            <person name="Heuer A."/>
            <person name="Rast P."/>
            <person name="Oberbeckmann S."/>
            <person name="Bunk B."/>
            <person name="Jeske O."/>
            <person name="Meyerdierks A."/>
            <person name="Storesund J.E."/>
            <person name="Kallscheuer N."/>
            <person name="Luecker S."/>
            <person name="Lage O.M."/>
            <person name="Pohl T."/>
            <person name="Merkel B.J."/>
            <person name="Hornburger P."/>
            <person name="Mueller R.-W."/>
            <person name="Bruemmer F."/>
            <person name="Labrenz M."/>
            <person name="Spormann A.M."/>
            <person name="Op den Camp H."/>
            <person name="Overmann J."/>
            <person name="Amann R."/>
            <person name="Jetten M.S.M."/>
            <person name="Mascher T."/>
            <person name="Medema M.H."/>
            <person name="Devos D.P."/>
            <person name="Kaster A.-K."/>
            <person name="Ovreas L."/>
            <person name="Rohde M."/>
            <person name="Galperin M.Y."/>
            <person name="Jogler C."/>
        </authorList>
    </citation>
    <scope>NUCLEOTIDE SEQUENCE [LARGE SCALE GENOMIC DNA]</scope>
    <source>
        <strain evidence="3 4">FF011L</strain>
    </source>
</reference>
<dbReference type="Pfam" id="PF08240">
    <property type="entry name" value="ADH_N"/>
    <property type="match status" value="1"/>
</dbReference>
<keyword evidence="4" id="KW-1185">Reference proteome</keyword>
<dbReference type="EMBL" id="CP036262">
    <property type="protein sequence ID" value="QDS94660.1"/>
    <property type="molecule type" value="Genomic_DNA"/>
</dbReference>
<organism evidence="3 4">
    <name type="scientific">Roseimaritima multifibrata</name>
    <dbReference type="NCBI Taxonomy" id="1930274"/>
    <lineage>
        <taxon>Bacteria</taxon>
        <taxon>Pseudomonadati</taxon>
        <taxon>Planctomycetota</taxon>
        <taxon>Planctomycetia</taxon>
        <taxon>Pirellulales</taxon>
        <taxon>Pirellulaceae</taxon>
        <taxon>Roseimaritima</taxon>
    </lineage>
</organism>
<keyword evidence="3" id="KW-0808">Transferase</keyword>
<dbReference type="InterPro" id="IPR036291">
    <property type="entry name" value="NAD(P)-bd_dom_sf"/>
</dbReference>
<dbReference type="AlphaFoldDB" id="A0A517MIH7"/>
<dbReference type="SMART" id="SM00829">
    <property type="entry name" value="PKS_ER"/>
    <property type="match status" value="1"/>
</dbReference>
<proteinExistence type="predicted"/>
<dbReference type="GO" id="GO:0008270">
    <property type="term" value="F:zinc ion binding"/>
    <property type="evidence" value="ECO:0007669"/>
    <property type="project" value="InterPro"/>
</dbReference>
<feature type="domain" description="Enoyl reductase (ER)" evidence="2">
    <location>
        <begin position="10"/>
        <end position="319"/>
    </location>
</feature>
<keyword evidence="3" id="KW-0012">Acyltransferase</keyword>
<keyword evidence="1" id="KW-0560">Oxidoreductase</keyword>
<dbReference type="PANTHER" id="PTHR11695:SF294">
    <property type="entry name" value="RETICULON-4-INTERACTING PROTEIN 1, MITOCHONDRIAL"/>
    <property type="match status" value="1"/>
</dbReference>
<dbReference type="GO" id="GO:0004315">
    <property type="term" value="F:3-oxoacyl-[acyl-carrier-protein] synthase activity"/>
    <property type="evidence" value="ECO:0007669"/>
    <property type="project" value="UniProtKB-EC"/>
</dbReference>
<dbReference type="InterPro" id="IPR011032">
    <property type="entry name" value="GroES-like_sf"/>
</dbReference>
<evidence type="ECO:0000313" key="3">
    <source>
        <dbReference type="EMBL" id="QDS94660.1"/>
    </source>
</evidence>
<dbReference type="InterPro" id="IPR050700">
    <property type="entry name" value="YIM1/Zinc_Alcohol_DH_Fams"/>
</dbReference>
<dbReference type="Proteomes" id="UP000320672">
    <property type="component" value="Chromosome"/>
</dbReference>
<dbReference type="PROSITE" id="PS01162">
    <property type="entry name" value="QOR_ZETA_CRYSTAL"/>
    <property type="match status" value="1"/>
</dbReference>
<evidence type="ECO:0000256" key="1">
    <source>
        <dbReference type="ARBA" id="ARBA00023002"/>
    </source>
</evidence>
<dbReference type="Pfam" id="PF13602">
    <property type="entry name" value="ADH_zinc_N_2"/>
    <property type="match status" value="1"/>
</dbReference>
<dbReference type="Gene3D" id="3.40.50.720">
    <property type="entry name" value="NAD(P)-binding Rossmann-like Domain"/>
    <property type="match status" value="1"/>
</dbReference>
<dbReference type="InterPro" id="IPR002364">
    <property type="entry name" value="Quin_OxRdtase/zeta-crystal_CS"/>
</dbReference>
<dbReference type="GO" id="GO:0016491">
    <property type="term" value="F:oxidoreductase activity"/>
    <property type="evidence" value="ECO:0007669"/>
    <property type="project" value="UniProtKB-KW"/>
</dbReference>
<dbReference type="SUPFAM" id="SSF51735">
    <property type="entry name" value="NAD(P)-binding Rossmann-fold domains"/>
    <property type="match status" value="1"/>
</dbReference>
<dbReference type="SUPFAM" id="SSF50129">
    <property type="entry name" value="GroES-like"/>
    <property type="match status" value="1"/>
</dbReference>
<dbReference type="InterPro" id="IPR013154">
    <property type="entry name" value="ADH-like_N"/>
</dbReference>